<dbReference type="InterPro" id="IPR001433">
    <property type="entry name" value="OxRdtase_FAD/NAD-bd"/>
</dbReference>
<dbReference type="Proteomes" id="UP000316621">
    <property type="component" value="Chromosome 3"/>
</dbReference>
<name>A0A4Y7JBH9_PAPSO</name>
<dbReference type="GO" id="GO:0016491">
    <property type="term" value="F:oxidoreductase activity"/>
    <property type="evidence" value="ECO:0007669"/>
    <property type="project" value="InterPro"/>
</dbReference>
<dbReference type="STRING" id="3469.A0A4Y7JBH9"/>
<dbReference type="InterPro" id="IPR039261">
    <property type="entry name" value="FNR_nucleotide-bd"/>
</dbReference>
<protein>
    <recommendedName>
        <fullName evidence="1">Oxidoreductase FAD/NAD(P)-binding domain-containing protein</fullName>
    </recommendedName>
</protein>
<gene>
    <name evidence="2" type="ORF">C5167_015843</name>
</gene>
<dbReference type="Pfam" id="PF00175">
    <property type="entry name" value="NAD_binding_1"/>
    <property type="match status" value="1"/>
</dbReference>
<dbReference type="AlphaFoldDB" id="A0A4Y7JBH9"/>
<feature type="domain" description="Oxidoreductase FAD/NAD(P)-binding" evidence="1">
    <location>
        <begin position="46"/>
        <end position="106"/>
    </location>
</feature>
<evidence type="ECO:0000259" key="1">
    <source>
        <dbReference type="Pfam" id="PF00175"/>
    </source>
</evidence>
<proteinExistence type="predicted"/>
<dbReference type="Gene3D" id="3.40.50.80">
    <property type="entry name" value="Nucleotide-binding domain of ferredoxin-NADP reductase (FNR) module"/>
    <property type="match status" value="1"/>
</dbReference>
<organism evidence="2 3">
    <name type="scientific">Papaver somniferum</name>
    <name type="common">Opium poppy</name>
    <dbReference type="NCBI Taxonomy" id="3469"/>
    <lineage>
        <taxon>Eukaryota</taxon>
        <taxon>Viridiplantae</taxon>
        <taxon>Streptophyta</taxon>
        <taxon>Embryophyta</taxon>
        <taxon>Tracheophyta</taxon>
        <taxon>Spermatophyta</taxon>
        <taxon>Magnoliopsida</taxon>
        <taxon>Ranunculales</taxon>
        <taxon>Papaveraceae</taxon>
        <taxon>Papaveroideae</taxon>
        <taxon>Papaver</taxon>
    </lineage>
</organism>
<evidence type="ECO:0000313" key="3">
    <source>
        <dbReference type="Proteomes" id="UP000316621"/>
    </source>
</evidence>
<keyword evidence="3" id="KW-1185">Reference proteome</keyword>
<dbReference type="Gramene" id="RZC56985">
    <property type="protein sequence ID" value="RZC56985"/>
    <property type="gene ID" value="C5167_015843"/>
</dbReference>
<reference evidence="2 3" key="1">
    <citation type="journal article" date="2018" name="Science">
        <title>The opium poppy genome and morphinan production.</title>
        <authorList>
            <person name="Guo L."/>
            <person name="Winzer T."/>
            <person name="Yang X."/>
            <person name="Li Y."/>
            <person name="Ning Z."/>
            <person name="He Z."/>
            <person name="Teodor R."/>
            <person name="Lu Y."/>
            <person name="Bowser T.A."/>
            <person name="Graham I.A."/>
            <person name="Ye K."/>
        </authorList>
    </citation>
    <scope>NUCLEOTIDE SEQUENCE [LARGE SCALE GENOMIC DNA]</scope>
    <source>
        <strain evidence="3">cv. HN1</strain>
        <tissue evidence="2">Leaves</tissue>
    </source>
</reference>
<sequence>MQGNATQLHDGALAFPVRVVLAANAITTEDKVDLISITGSMLTSEIAGGLDIAPMFQVMEVILKNPDGKTQISVLYANISPYHILLKQTLHILLISHPNTCKDLNSFVNWLEEAGDGADHGGYY</sequence>
<evidence type="ECO:0000313" key="2">
    <source>
        <dbReference type="EMBL" id="RZC56985.1"/>
    </source>
</evidence>
<dbReference type="EMBL" id="CM010717">
    <property type="protein sequence ID" value="RZC56985.1"/>
    <property type="molecule type" value="Genomic_DNA"/>
</dbReference>
<accession>A0A4Y7JBH9</accession>
<dbReference type="SUPFAM" id="SSF52343">
    <property type="entry name" value="Ferredoxin reductase-like, C-terminal NADP-linked domain"/>
    <property type="match status" value="1"/>
</dbReference>